<keyword evidence="5" id="KW-0560">Oxidoreductase</keyword>
<dbReference type="GO" id="GO:0005506">
    <property type="term" value="F:iron ion binding"/>
    <property type="evidence" value="ECO:0007669"/>
    <property type="project" value="InterPro"/>
</dbReference>
<dbReference type="PANTHER" id="PTHR46300:SF1">
    <property type="entry name" value="P450, PUTATIVE (EUROFUNG)-RELATED"/>
    <property type="match status" value="1"/>
</dbReference>
<keyword evidence="3 8" id="KW-0349">Heme</keyword>
<evidence type="ECO:0000256" key="5">
    <source>
        <dbReference type="ARBA" id="ARBA00023002"/>
    </source>
</evidence>
<keyword evidence="4 8" id="KW-0479">Metal-binding</keyword>
<dbReference type="CDD" id="cd11065">
    <property type="entry name" value="CYP64-like"/>
    <property type="match status" value="1"/>
</dbReference>
<evidence type="ECO:0000256" key="6">
    <source>
        <dbReference type="ARBA" id="ARBA00023004"/>
    </source>
</evidence>
<dbReference type="Proteomes" id="UP000325945">
    <property type="component" value="Unassembled WGS sequence"/>
</dbReference>
<evidence type="ECO:0000256" key="3">
    <source>
        <dbReference type="ARBA" id="ARBA00022617"/>
    </source>
</evidence>
<dbReference type="GO" id="GO:0016705">
    <property type="term" value="F:oxidoreductase activity, acting on paired donors, with incorporation or reduction of molecular oxygen"/>
    <property type="evidence" value="ECO:0007669"/>
    <property type="project" value="InterPro"/>
</dbReference>
<evidence type="ECO:0000313" key="11">
    <source>
        <dbReference type="Proteomes" id="UP000325945"/>
    </source>
</evidence>
<gene>
    <name evidence="10" type="ORF">BDV39DRAFT_196118</name>
</gene>
<keyword evidence="6 8" id="KW-0408">Iron</keyword>
<dbReference type="GO" id="GO:0004497">
    <property type="term" value="F:monooxygenase activity"/>
    <property type="evidence" value="ECO:0007669"/>
    <property type="project" value="UniProtKB-KW"/>
</dbReference>
<dbReference type="InterPro" id="IPR050364">
    <property type="entry name" value="Cytochrome_P450_fung"/>
</dbReference>
<proteinExistence type="inferred from homology"/>
<keyword evidence="11" id="KW-1185">Reference proteome</keyword>
<dbReference type="GO" id="GO:0020037">
    <property type="term" value="F:heme binding"/>
    <property type="evidence" value="ECO:0007669"/>
    <property type="project" value="InterPro"/>
</dbReference>
<organism evidence="10 11">
    <name type="scientific">Aspergillus sergii</name>
    <dbReference type="NCBI Taxonomy" id="1034303"/>
    <lineage>
        <taxon>Eukaryota</taxon>
        <taxon>Fungi</taxon>
        <taxon>Dikarya</taxon>
        <taxon>Ascomycota</taxon>
        <taxon>Pezizomycotina</taxon>
        <taxon>Eurotiomycetes</taxon>
        <taxon>Eurotiomycetidae</taxon>
        <taxon>Eurotiales</taxon>
        <taxon>Aspergillaceae</taxon>
        <taxon>Aspergillus</taxon>
        <taxon>Aspergillus subgen. Circumdati</taxon>
    </lineage>
</organism>
<dbReference type="EMBL" id="ML741834">
    <property type="protein sequence ID" value="KAE8323132.1"/>
    <property type="molecule type" value="Genomic_DNA"/>
</dbReference>
<comment type="cofactor">
    <cofactor evidence="1 8">
        <name>heme</name>
        <dbReference type="ChEBI" id="CHEBI:30413"/>
    </cofactor>
</comment>
<keyword evidence="9" id="KW-0732">Signal</keyword>
<sequence length="494" mass="56586">MIFMLCLFICLAFAWWCLTTGQPRLPPGPRQLPLIGNLHQISRRRPWGTIKQWHKTYGPVVSARFGQRTFILLGTHKAAKDLLHNRSRNYATRPQSIVFGESMTKGYLTAFLPYGNTFKTHRSLYKSLFNARQSQKYQPFHSFESKRLLFELLSTDDFFKCFDSYSYQLFFRLVYGKDAARLDNGREVKLLKEISDGLMDGFTREINGIIESFPILHRLPPWLARWKDEGSEYFERGLEFCERNLAESLGSDSWNLAKETFLHGKAQGLSDRELAYFLAHIHTVSSHTTDKVLQVFVMACVLYPAAVSTAQQELDQVTGSNRLPDFRDRSNLPYVNAFIHEVLRWRPVTPGGGPHAAIEQDSYMGYDIPKGTIVVATNWALDLNEDTHEDPFVFRPERWIQNRELPLAAFGFGARACKGQVFALDALFIIISRILWAYNISATFTNGRKDYVDPWSFTHGLTSGPTPFGASLKARTPKHQLVVENEWKYTADLG</sequence>
<dbReference type="InterPro" id="IPR001128">
    <property type="entry name" value="Cyt_P450"/>
</dbReference>
<evidence type="ECO:0000313" key="10">
    <source>
        <dbReference type="EMBL" id="KAE8323132.1"/>
    </source>
</evidence>
<evidence type="ECO:0000256" key="9">
    <source>
        <dbReference type="SAM" id="SignalP"/>
    </source>
</evidence>
<feature type="binding site" description="axial binding residue" evidence="8">
    <location>
        <position position="417"/>
    </location>
    <ligand>
        <name>heme</name>
        <dbReference type="ChEBI" id="CHEBI:30413"/>
    </ligand>
    <ligandPart>
        <name>Fe</name>
        <dbReference type="ChEBI" id="CHEBI:18248"/>
    </ligandPart>
</feature>
<keyword evidence="7" id="KW-0503">Monooxygenase</keyword>
<dbReference type="AlphaFoldDB" id="A0A5N6WR96"/>
<accession>A0A5N6WR96</accession>
<evidence type="ECO:0000256" key="2">
    <source>
        <dbReference type="ARBA" id="ARBA00010617"/>
    </source>
</evidence>
<dbReference type="InterPro" id="IPR036396">
    <property type="entry name" value="Cyt_P450_sf"/>
</dbReference>
<evidence type="ECO:0000256" key="8">
    <source>
        <dbReference type="PIRSR" id="PIRSR602401-1"/>
    </source>
</evidence>
<dbReference type="PRINTS" id="PR00385">
    <property type="entry name" value="P450"/>
</dbReference>
<dbReference type="PANTHER" id="PTHR46300">
    <property type="entry name" value="P450, PUTATIVE (EUROFUNG)-RELATED-RELATED"/>
    <property type="match status" value="1"/>
</dbReference>
<evidence type="ECO:0000256" key="7">
    <source>
        <dbReference type="ARBA" id="ARBA00023033"/>
    </source>
</evidence>
<name>A0A5N6WR96_9EURO</name>
<feature type="chain" id="PRO_5024953451" evidence="9">
    <location>
        <begin position="22"/>
        <end position="494"/>
    </location>
</feature>
<dbReference type="InterPro" id="IPR002401">
    <property type="entry name" value="Cyt_P450_E_grp-I"/>
</dbReference>
<reference evidence="11" key="1">
    <citation type="submission" date="2019-04" db="EMBL/GenBank/DDBJ databases">
        <title>Friends and foes A comparative genomics studyof 23 Aspergillus species from section Flavi.</title>
        <authorList>
            <consortium name="DOE Joint Genome Institute"/>
            <person name="Kjaerbolling I."/>
            <person name="Vesth T."/>
            <person name="Frisvad J.C."/>
            <person name="Nybo J.L."/>
            <person name="Theobald S."/>
            <person name="Kildgaard S."/>
            <person name="Isbrandt T."/>
            <person name="Kuo A."/>
            <person name="Sato A."/>
            <person name="Lyhne E.K."/>
            <person name="Kogle M.E."/>
            <person name="Wiebenga A."/>
            <person name="Kun R.S."/>
            <person name="Lubbers R.J."/>
            <person name="Makela M.R."/>
            <person name="Barry K."/>
            <person name="Chovatia M."/>
            <person name="Clum A."/>
            <person name="Daum C."/>
            <person name="Haridas S."/>
            <person name="He G."/>
            <person name="LaButti K."/>
            <person name="Lipzen A."/>
            <person name="Mondo S."/>
            <person name="Riley R."/>
            <person name="Salamov A."/>
            <person name="Simmons B.A."/>
            <person name="Magnuson J.K."/>
            <person name="Henrissat B."/>
            <person name="Mortensen U.H."/>
            <person name="Larsen T.O."/>
            <person name="Devries R.P."/>
            <person name="Grigoriev I.V."/>
            <person name="Machida M."/>
            <person name="Baker S.E."/>
            <person name="Andersen M.R."/>
        </authorList>
    </citation>
    <scope>NUCLEOTIDE SEQUENCE [LARGE SCALE GENOMIC DNA]</scope>
    <source>
        <strain evidence="11">CBS 130017</strain>
    </source>
</reference>
<dbReference type="PRINTS" id="PR00463">
    <property type="entry name" value="EP450I"/>
</dbReference>
<dbReference type="Pfam" id="PF00067">
    <property type="entry name" value="p450"/>
    <property type="match status" value="1"/>
</dbReference>
<feature type="signal peptide" evidence="9">
    <location>
        <begin position="1"/>
        <end position="21"/>
    </location>
</feature>
<evidence type="ECO:0000256" key="1">
    <source>
        <dbReference type="ARBA" id="ARBA00001971"/>
    </source>
</evidence>
<protein>
    <submittedName>
        <fullName evidence="10">Cytochrome P450</fullName>
    </submittedName>
</protein>
<comment type="similarity">
    <text evidence="2">Belongs to the cytochrome P450 family.</text>
</comment>
<evidence type="ECO:0000256" key="4">
    <source>
        <dbReference type="ARBA" id="ARBA00022723"/>
    </source>
</evidence>
<dbReference type="Gene3D" id="1.10.630.10">
    <property type="entry name" value="Cytochrome P450"/>
    <property type="match status" value="1"/>
</dbReference>
<dbReference type="SUPFAM" id="SSF48264">
    <property type="entry name" value="Cytochrome P450"/>
    <property type="match status" value="1"/>
</dbReference>